<organism evidence="9">
    <name type="scientific">hydrocarbon metagenome</name>
    <dbReference type="NCBI Taxonomy" id="938273"/>
    <lineage>
        <taxon>unclassified sequences</taxon>
        <taxon>metagenomes</taxon>
        <taxon>ecological metagenomes</taxon>
    </lineage>
</organism>
<evidence type="ECO:0000256" key="1">
    <source>
        <dbReference type="ARBA" id="ARBA00009690"/>
    </source>
</evidence>
<dbReference type="GO" id="GO:0005737">
    <property type="term" value="C:cytoplasm"/>
    <property type="evidence" value="ECO:0007669"/>
    <property type="project" value="TreeGrafter"/>
</dbReference>
<evidence type="ECO:0000256" key="2">
    <source>
        <dbReference type="ARBA" id="ARBA00022490"/>
    </source>
</evidence>
<dbReference type="PANTHER" id="PTHR30314:SF9">
    <property type="entry name" value="CELL DIVISION PROTEIN FTSZ 2"/>
    <property type="match status" value="1"/>
</dbReference>
<keyword evidence="5" id="KW-0342">GTP-binding</keyword>
<dbReference type="PROSITE" id="PS01134">
    <property type="entry name" value="FTSZ_1"/>
    <property type="match status" value="1"/>
</dbReference>
<dbReference type="InterPro" id="IPR008280">
    <property type="entry name" value="Tub_FtsZ_C"/>
</dbReference>
<dbReference type="InterPro" id="IPR024757">
    <property type="entry name" value="FtsZ_C"/>
</dbReference>
<reference evidence="9" key="1">
    <citation type="journal article" date="2015" name="Proc. Natl. Acad. Sci. U.S.A.">
        <title>Networks of energetic and metabolic interactions define dynamics in microbial communities.</title>
        <authorList>
            <person name="Embree M."/>
            <person name="Liu J.K."/>
            <person name="Al-Bassam M.M."/>
            <person name="Zengler K."/>
        </authorList>
    </citation>
    <scope>NUCLEOTIDE SEQUENCE</scope>
</reference>
<dbReference type="InterPro" id="IPR020805">
    <property type="entry name" value="Cell_div_FtsZ_CS"/>
</dbReference>
<sequence>MELDIREAMDFSNSGDDFGIPRILIVGCGGAGGNTINRLKRMGLMGAKTIAINTDRQHLETVSADEKMLIGRKLTRGMGAGGDPEVGRKAAESARTDIEDLLRGADLVFVLAGMGGGTGTGSAPVVARIARQEGALVVAMVTTPFHMERKRIFIAEEGLENLRNYANTSIVMDNNRLLERAPHLPFQEAFSLVDGITGEIIQGICETLTTPSLINLDYADVHTIMNTGGASFMLVGEGSMKKSPENIVRSALNNPLLDVELRGAKACLLHIDGGPDMTLKEAASIASSLTQDLDPRANVIWGAKIKPELKGRVKLMAIITGVKSAQVLGSTEAGMDPLEEMSLPADRCIGLARTRTDAIK</sequence>
<keyword evidence="3 9" id="KW-0132">Cell division</keyword>
<dbReference type="Pfam" id="PF00091">
    <property type="entry name" value="Tubulin"/>
    <property type="match status" value="1"/>
</dbReference>
<keyword evidence="2" id="KW-0963">Cytoplasm</keyword>
<evidence type="ECO:0000259" key="7">
    <source>
        <dbReference type="SMART" id="SM00864"/>
    </source>
</evidence>
<dbReference type="GO" id="GO:0032153">
    <property type="term" value="C:cell division site"/>
    <property type="evidence" value="ECO:0007669"/>
    <property type="project" value="TreeGrafter"/>
</dbReference>
<dbReference type="Pfam" id="PF12327">
    <property type="entry name" value="FtsZ_C"/>
    <property type="match status" value="1"/>
</dbReference>
<dbReference type="InterPro" id="IPR018316">
    <property type="entry name" value="Tubulin/FtsZ_2-layer-sand-dom"/>
</dbReference>
<dbReference type="HAMAP" id="MF_00909">
    <property type="entry name" value="FtsZ"/>
    <property type="match status" value="1"/>
</dbReference>
<name>A0A0W8F4W1_9ZZZZ</name>
<evidence type="ECO:0000256" key="3">
    <source>
        <dbReference type="ARBA" id="ARBA00022618"/>
    </source>
</evidence>
<protein>
    <submittedName>
        <fullName evidence="9">Cell division protein ftsz</fullName>
    </submittedName>
</protein>
<dbReference type="InterPro" id="IPR000158">
    <property type="entry name" value="Cell_div_FtsZ"/>
</dbReference>
<dbReference type="GO" id="GO:0005525">
    <property type="term" value="F:GTP binding"/>
    <property type="evidence" value="ECO:0007669"/>
    <property type="project" value="UniProtKB-KW"/>
</dbReference>
<proteinExistence type="inferred from homology"/>
<dbReference type="InterPro" id="IPR036525">
    <property type="entry name" value="Tubulin/FtsZ_GTPase_sf"/>
</dbReference>
<dbReference type="SMART" id="SM00865">
    <property type="entry name" value="Tubulin_C"/>
    <property type="match status" value="1"/>
</dbReference>
<dbReference type="PANTHER" id="PTHR30314">
    <property type="entry name" value="CELL DIVISION PROTEIN FTSZ-RELATED"/>
    <property type="match status" value="1"/>
</dbReference>
<dbReference type="NCBIfam" id="TIGR00065">
    <property type="entry name" value="ftsZ"/>
    <property type="match status" value="1"/>
</dbReference>
<dbReference type="SMART" id="SM00864">
    <property type="entry name" value="Tubulin"/>
    <property type="match status" value="1"/>
</dbReference>
<dbReference type="SUPFAM" id="SSF52490">
    <property type="entry name" value="Tubulin nucleotide-binding domain-like"/>
    <property type="match status" value="1"/>
</dbReference>
<dbReference type="InterPro" id="IPR045061">
    <property type="entry name" value="FtsZ/CetZ"/>
</dbReference>
<dbReference type="InterPro" id="IPR003008">
    <property type="entry name" value="Tubulin_FtsZ_GTPase"/>
</dbReference>
<dbReference type="Gene3D" id="3.40.50.1440">
    <property type="entry name" value="Tubulin/FtsZ, GTPase domain"/>
    <property type="match status" value="1"/>
</dbReference>
<dbReference type="GO" id="GO:0051301">
    <property type="term" value="P:cell division"/>
    <property type="evidence" value="ECO:0007669"/>
    <property type="project" value="UniProtKB-KW"/>
</dbReference>
<evidence type="ECO:0000256" key="5">
    <source>
        <dbReference type="ARBA" id="ARBA00023134"/>
    </source>
</evidence>
<keyword evidence="4" id="KW-0547">Nucleotide-binding</keyword>
<dbReference type="CDD" id="cd02201">
    <property type="entry name" value="FtsZ_type1"/>
    <property type="match status" value="1"/>
</dbReference>
<dbReference type="PRINTS" id="PR00423">
    <property type="entry name" value="CELLDVISFTSZ"/>
</dbReference>
<keyword evidence="6" id="KW-0131">Cell cycle</keyword>
<dbReference type="AlphaFoldDB" id="A0A0W8F4W1"/>
<gene>
    <name evidence="9" type="ORF">ASZ90_014411</name>
</gene>
<evidence type="ECO:0000256" key="4">
    <source>
        <dbReference type="ARBA" id="ARBA00022741"/>
    </source>
</evidence>
<evidence type="ECO:0000313" key="9">
    <source>
        <dbReference type="EMBL" id="KUG15903.1"/>
    </source>
</evidence>
<comment type="caution">
    <text evidence="9">The sequence shown here is derived from an EMBL/GenBank/DDBJ whole genome shotgun (WGS) entry which is preliminary data.</text>
</comment>
<evidence type="ECO:0000259" key="8">
    <source>
        <dbReference type="SMART" id="SM00865"/>
    </source>
</evidence>
<dbReference type="SUPFAM" id="SSF55307">
    <property type="entry name" value="Tubulin C-terminal domain-like"/>
    <property type="match status" value="1"/>
</dbReference>
<dbReference type="EMBL" id="LNQE01001520">
    <property type="protein sequence ID" value="KUG15903.1"/>
    <property type="molecule type" value="Genomic_DNA"/>
</dbReference>
<feature type="domain" description="Tubulin/FtsZ GTPase" evidence="7">
    <location>
        <begin position="22"/>
        <end position="212"/>
    </location>
</feature>
<evidence type="ECO:0000256" key="6">
    <source>
        <dbReference type="ARBA" id="ARBA00023306"/>
    </source>
</evidence>
<feature type="domain" description="Tubulin/FtsZ 2-layer sandwich" evidence="8">
    <location>
        <begin position="214"/>
        <end position="331"/>
    </location>
</feature>
<comment type="similarity">
    <text evidence="1">Belongs to the FtsZ family.</text>
</comment>
<dbReference type="GO" id="GO:0003924">
    <property type="term" value="F:GTPase activity"/>
    <property type="evidence" value="ECO:0007669"/>
    <property type="project" value="InterPro"/>
</dbReference>
<accession>A0A0W8F4W1</accession>